<feature type="chain" id="PRO_5017807165" evidence="1">
    <location>
        <begin position="29"/>
        <end position="179"/>
    </location>
</feature>
<evidence type="ECO:0000313" key="3">
    <source>
        <dbReference type="Proteomes" id="UP000261011"/>
    </source>
</evidence>
<dbReference type="EMBL" id="QVEU01000004">
    <property type="protein sequence ID" value="RGB75965.1"/>
    <property type="molecule type" value="Genomic_DNA"/>
</dbReference>
<evidence type="ECO:0000256" key="1">
    <source>
        <dbReference type="SAM" id="SignalP"/>
    </source>
</evidence>
<evidence type="ECO:0000313" key="2">
    <source>
        <dbReference type="EMBL" id="RGB75965.1"/>
    </source>
</evidence>
<proteinExistence type="predicted"/>
<dbReference type="OrthoDB" id="10012563at2"/>
<sequence length="179" mass="20078">MKNNKNLFKILLVTNLAFLGIASPIAHADESQAQATSQNSNFNNQVSQLKIAVDDMVNVVNSNAYYNYASQESKAEYENAINNGKYLLARLDSTNYEELRQATIRINNAKNAIESETYRSVQKQELMKAIEDSKITINAAKTLQKRAVNFSKKNADLLERLIKESEALIAEGELMLSKI</sequence>
<protein>
    <submittedName>
        <fullName evidence="2">Uncharacterized protein</fullName>
    </submittedName>
</protein>
<keyword evidence="3" id="KW-1185">Reference proteome</keyword>
<feature type="signal peptide" evidence="1">
    <location>
        <begin position="1"/>
        <end position="28"/>
    </location>
</feature>
<dbReference type="RefSeq" id="WP_117521907.1">
    <property type="nucleotide sequence ID" value="NZ_JBHWMK010000044.1"/>
</dbReference>
<name>A0A3E2THQ5_9FIRM</name>
<gene>
    <name evidence="2" type="ORF">DXA39_06485</name>
</gene>
<dbReference type="Proteomes" id="UP000261011">
    <property type="component" value="Unassembled WGS sequence"/>
</dbReference>
<dbReference type="AlphaFoldDB" id="A0A3E2THQ5"/>
<organism evidence="2 3">
    <name type="scientific">Anaerococcus nagyae</name>
    <dbReference type="NCBI Taxonomy" id="1755241"/>
    <lineage>
        <taxon>Bacteria</taxon>
        <taxon>Bacillati</taxon>
        <taxon>Bacillota</taxon>
        <taxon>Tissierellia</taxon>
        <taxon>Tissierellales</taxon>
        <taxon>Peptoniphilaceae</taxon>
        <taxon>Anaerococcus</taxon>
    </lineage>
</organism>
<keyword evidence="1" id="KW-0732">Signal</keyword>
<dbReference type="Gene3D" id="1.20.120.1850">
    <property type="entry name" value="Ebh helix bundles repeating unit (S and A modules)"/>
    <property type="match status" value="1"/>
</dbReference>
<reference evidence="2 3" key="1">
    <citation type="submission" date="2018-08" db="EMBL/GenBank/DDBJ databases">
        <title>A genome reference for cultivated species of the human gut microbiota.</title>
        <authorList>
            <person name="Zou Y."/>
            <person name="Xue W."/>
            <person name="Luo G."/>
        </authorList>
    </citation>
    <scope>NUCLEOTIDE SEQUENCE [LARGE SCALE GENOMIC DNA]</scope>
    <source>
        <strain evidence="2 3">OF01-3</strain>
    </source>
</reference>
<comment type="caution">
    <text evidence="2">The sequence shown here is derived from an EMBL/GenBank/DDBJ whole genome shotgun (WGS) entry which is preliminary data.</text>
</comment>
<accession>A0A3E2THQ5</accession>